<accession>A0A4P9WHB6</accession>
<evidence type="ECO:0000256" key="3">
    <source>
        <dbReference type="PROSITE-ProRule" id="PRU10141"/>
    </source>
</evidence>
<dbReference type="Proteomes" id="UP000269721">
    <property type="component" value="Unassembled WGS sequence"/>
</dbReference>
<protein>
    <recommendedName>
        <fullName evidence="5">Protein kinase domain-containing protein</fullName>
    </recommendedName>
</protein>
<feature type="region of interest" description="Disordered" evidence="4">
    <location>
        <begin position="1"/>
        <end position="61"/>
    </location>
</feature>
<evidence type="ECO:0000256" key="4">
    <source>
        <dbReference type="SAM" id="MobiDB-lite"/>
    </source>
</evidence>
<feature type="compositionally biased region" description="Low complexity" evidence="4">
    <location>
        <begin position="295"/>
        <end position="319"/>
    </location>
</feature>
<feature type="compositionally biased region" description="Low complexity" evidence="4">
    <location>
        <begin position="147"/>
        <end position="170"/>
    </location>
</feature>
<dbReference type="GO" id="GO:0045719">
    <property type="term" value="P:negative regulation of glycogen biosynthetic process"/>
    <property type="evidence" value="ECO:0007669"/>
    <property type="project" value="TreeGrafter"/>
</dbReference>
<dbReference type="PROSITE" id="PS00107">
    <property type="entry name" value="PROTEIN_KINASE_ATP"/>
    <property type="match status" value="1"/>
</dbReference>
<keyword evidence="2 3" id="KW-0067">ATP-binding</keyword>
<keyword evidence="7" id="KW-1185">Reference proteome</keyword>
<dbReference type="GO" id="GO:0035556">
    <property type="term" value="P:intracellular signal transduction"/>
    <property type="evidence" value="ECO:0007669"/>
    <property type="project" value="TreeGrafter"/>
</dbReference>
<gene>
    <name evidence="6" type="ORF">BDK51DRAFT_31037</name>
</gene>
<dbReference type="InterPro" id="IPR011009">
    <property type="entry name" value="Kinase-like_dom_sf"/>
</dbReference>
<evidence type="ECO:0000313" key="6">
    <source>
        <dbReference type="EMBL" id="RKO91335.1"/>
    </source>
</evidence>
<proteinExistence type="predicted"/>
<dbReference type="EMBL" id="KZ995115">
    <property type="protein sequence ID" value="RKO91335.1"/>
    <property type="molecule type" value="Genomic_DNA"/>
</dbReference>
<dbReference type="AlphaFoldDB" id="A0A4P9WHB6"/>
<dbReference type="Pfam" id="PF00069">
    <property type="entry name" value="Pkinase"/>
    <property type="match status" value="1"/>
</dbReference>
<dbReference type="PANTHER" id="PTHR24346:SF72">
    <property type="entry name" value="CAMK PROTEIN KINASE"/>
    <property type="match status" value="1"/>
</dbReference>
<feature type="region of interest" description="Disordered" evidence="4">
    <location>
        <begin position="246"/>
        <end position="331"/>
    </location>
</feature>
<dbReference type="GO" id="GO:0004674">
    <property type="term" value="F:protein serine/threonine kinase activity"/>
    <property type="evidence" value="ECO:0007669"/>
    <property type="project" value="TreeGrafter"/>
</dbReference>
<name>A0A4P9WHB6_9FUNG</name>
<sequence>MDACPPRAPDRVDSMQLSPPELRAPGLDTTSSVPISSTDFRLSSSSHGRSGIKPPSPIRGLAGIETEGRKVAGGGWLAKMMGGHRRVERSGGDAMMGVGRVGGGGEVPVVGRARFAGPTAGGAIRPGSAAVARNPDLPARLVGPRLAQGSSASSSASSSVGGARGTSARGKAAATPGSAMHALSCPAPVHSKGARMSMTGGAAGEQTGVEPKKRRNLLSFKKPKAPAAIDRDSINDVATALGLPVGSAAQSESETSTSSRRSPPSKPFSPAAEGSVGPPSTRGVAPPPKPPLPPHLALKQQEKQAAAAQKSSKPAPAAQTEKEDDERNRRHNEVVSLMSGKKKLSPRFSNRYKIGDLLGDGAFGFVLTAKRLVNGSEVAVKFIIKDKIPRDLWVPSSPISPHPVPLEVHILSQLSHPNIISYVEHIDEPDYVLLITELHGTEWDALANKALDVAKNPGLREKPRGEDAEVGEGAMEGEKVPAGKSECSPLFRLTKEQEKSIRRRTSCDLFECIDSRIPEETSKRIFAQIAMGIHYLDSQGIVHRDLKDEVMIASQ</sequence>
<feature type="binding site" evidence="3">
    <location>
        <position position="385"/>
    </location>
    <ligand>
        <name>ATP</name>
        <dbReference type="ChEBI" id="CHEBI:30616"/>
    </ligand>
</feature>
<dbReference type="PANTHER" id="PTHR24346">
    <property type="entry name" value="MAP/MICROTUBULE AFFINITY-REGULATING KINASE"/>
    <property type="match status" value="1"/>
</dbReference>
<evidence type="ECO:0000256" key="1">
    <source>
        <dbReference type="ARBA" id="ARBA00022741"/>
    </source>
</evidence>
<evidence type="ECO:0000313" key="7">
    <source>
        <dbReference type="Proteomes" id="UP000269721"/>
    </source>
</evidence>
<dbReference type="SUPFAM" id="SSF56112">
    <property type="entry name" value="Protein kinase-like (PK-like)"/>
    <property type="match status" value="1"/>
</dbReference>
<dbReference type="GO" id="GO:0005829">
    <property type="term" value="C:cytosol"/>
    <property type="evidence" value="ECO:0007669"/>
    <property type="project" value="TreeGrafter"/>
</dbReference>
<keyword evidence="1 3" id="KW-0547">Nucleotide-binding</keyword>
<feature type="compositionally biased region" description="Polar residues" evidence="4">
    <location>
        <begin position="28"/>
        <end position="48"/>
    </location>
</feature>
<feature type="region of interest" description="Disordered" evidence="4">
    <location>
        <begin position="457"/>
        <end position="483"/>
    </location>
</feature>
<feature type="domain" description="Protein kinase" evidence="5">
    <location>
        <begin position="352"/>
        <end position="555"/>
    </location>
</feature>
<dbReference type="SMART" id="SM00220">
    <property type="entry name" value="S_TKc"/>
    <property type="match status" value="1"/>
</dbReference>
<dbReference type="InterPro" id="IPR017441">
    <property type="entry name" value="Protein_kinase_ATP_BS"/>
</dbReference>
<feature type="compositionally biased region" description="Pro residues" evidence="4">
    <location>
        <begin position="285"/>
        <end position="294"/>
    </location>
</feature>
<dbReference type="GO" id="GO:0005634">
    <property type="term" value="C:nucleus"/>
    <property type="evidence" value="ECO:0007669"/>
    <property type="project" value="TreeGrafter"/>
</dbReference>
<feature type="compositionally biased region" description="Basic and acidic residues" evidence="4">
    <location>
        <begin position="458"/>
        <end position="467"/>
    </location>
</feature>
<reference evidence="7" key="1">
    <citation type="journal article" date="2018" name="Nat. Microbiol.">
        <title>Leveraging single-cell genomics to expand the fungal tree of life.</title>
        <authorList>
            <person name="Ahrendt S.R."/>
            <person name="Quandt C.A."/>
            <person name="Ciobanu D."/>
            <person name="Clum A."/>
            <person name="Salamov A."/>
            <person name="Andreopoulos B."/>
            <person name="Cheng J.F."/>
            <person name="Woyke T."/>
            <person name="Pelin A."/>
            <person name="Henrissat B."/>
            <person name="Reynolds N.K."/>
            <person name="Benny G.L."/>
            <person name="Smith M.E."/>
            <person name="James T.Y."/>
            <person name="Grigoriev I.V."/>
        </authorList>
    </citation>
    <scope>NUCLEOTIDE SEQUENCE [LARGE SCALE GENOMIC DNA]</scope>
</reference>
<dbReference type="GO" id="GO:0005524">
    <property type="term" value="F:ATP binding"/>
    <property type="evidence" value="ECO:0007669"/>
    <property type="project" value="UniProtKB-UniRule"/>
</dbReference>
<dbReference type="InterPro" id="IPR000719">
    <property type="entry name" value="Prot_kinase_dom"/>
</dbReference>
<dbReference type="Gene3D" id="1.10.510.10">
    <property type="entry name" value="Transferase(Phosphotransferase) domain 1"/>
    <property type="match status" value="1"/>
</dbReference>
<dbReference type="PROSITE" id="PS50011">
    <property type="entry name" value="PROTEIN_KINASE_DOM"/>
    <property type="match status" value="1"/>
</dbReference>
<dbReference type="Gene3D" id="3.30.200.20">
    <property type="entry name" value="Phosphorylase Kinase, domain 1"/>
    <property type="match status" value="1"/>
</dbReference>
<feature type="compositionally biased region" description="Low complexity" evidence="4">
    <location>
        <begin position="247"/>
        <end position="272"/>
    </location>
</feature>
<dbReference type="OrthoDB" id="10252171at2759"/>
<evidence type="ECO:0000256" key="2">
    <source>
        <dbReference type="ARBA" id="ARBA00022840"/>
    </source>
</evidence>
<organism evidence="6 7">
    <name type="scientific">Blyttiomyces helicus</name>
    <dbReference type="NCBI Taxonomy" id="388810"/>
    <lineage>
        <taxon>Eukaryota</taxon>
        <taxon>Fungi</taxon>
        <taxon>Fungi incertae sedis</taxon>
        <taxon>Chytridiomycota</taxon>
        <taxon>Chytridiomycota incertae sedis</taxon>
        <taxon>Chytridiomycetes</taxon>
        <taxon>Chytridiomycetes incertae sedis</taxon>
        <taxon>Blyttiomyces</taxon>
    </lineage>
</organism>
<feature type="region of interest" description="Disordered" evidence="4">
    <location>
        <begin position="141"/>
        <end position="216"/>
    </location>
</feature>
<evidence type="ECO:0000259" key="5">
    <source>
        <dbReference type="PROSITE" id="PS50011"/>
    </source>
</evidence>